<evidence type="ECO:0000313" key="7">
    <source>
        <dbReference type="EMBL" id="OHE91721.1"/>
    </source>
</evidence>
<evidence type="ECO:0000256" key="4">
    <source>
        <dbReference type="PROSITE-ProRule" id="PRU00175"/>
    </source>
</evidence>
<dbReference type="InterPro" id="IPR017907">
    <property type="entry name" value="Znf_RING_CS"/>
</dbReference>
<evidence type="ECO:0000259" key="6">
    <source>
        <dbReference type="PROSITE" id="PS50089"/>
    </source>
</evidence>
<dbReference type="SUPFAM" id="SSF57850">
    <property type="entry name" value="RING/U-box"/>
    <property type="match status" value="1"/>
</dbReference>
<evidence type="ECO:0000256" key="3">
    <source>
        <dbReference type="ARBA" id="ARBA00022833"/>
    </source>
</evidence>
<dbReference type="InterPro" id="IPR013083">
    <property type="entry name" value="Znf_RING/FYVE/PHD"/>
</dbReference>
<reference evidence="7 8" key="1">
    <citation type="submission" date="2016-09" db="EMBL/GenBank/DDBJ databases">
        <authorList>
            <person name="Capua I."/>
            <person name="De Benedictis P."/>
            <person name="Joannis T."/>
            <person name="Lombin L.H."/>
            <person name="Cattoli G."/>
        </authorList>
    </citation>
    <scope>NUCLEOTIDE SEQUENCE [LARGE SCALE GENOMIC DNA]</scope>
    <source>
        <strain evidence="7 8">IMI 309357</strain>
    </source>
</reference>
<dbReference type="AlphaFoldDB" id="A0A1G4ARI9"/>
<feature type="domain" description="RING-type" evidence="6">
    <location>
        <begin position="144"/>
        <end position="194"/>
    </location>
</feature>
<gene>
    <name evidence="7" type="ORF">CORC01_13012</name>
</gene>
<evidence type="ECO:0000256" key="2">
    <source>
        <dbReference type="ARBA" id="ARBA00022771"/>
    </source>
</evidence>
<keyword evidence="3" id="KW-0862">Zinc</keyword>
<accession>A0A1G4ARI9</accession>
<keyword evidence="8" id="KW-1185">Reference proteome</keyword>
<feature type="compositionally biased region" description="Pro residues" evidence="5">
    <location>
        <begin position="83"/>
        <end position="93"/>
    </location>
</feature>
<evidence type="ECO:0000256" key="1">
    <source>
        <dbReference type="ARBA" id="ARBA00022723"/>
    </source>
</evidence>
<dbReference type="PROSITE" id="PS50089">
    <property type="entry name" value="ZF_RING_2"/>
    <property type="match status" value="1"/>
</dbReference>
<feature type="region of interest" description="Disordered" evidence="5">
    <location>
        <begin position="11"/>
        <end position="103"/>
    </location>
</feature>
<dbReference type="SMART" id="SM00184">
    <property type="entry name" value="RING"/>
    <property type="match status" value="1"/>
</dbReference>
<evidence type="ECO:0000256" key="5">
    <source>
        <dbReference type="SAM" id="MobiDB-lite"/>
    </source>
</evidence>
<keyword evidence="1" id="KW-0479">Metal-binding</keyword>
<keyword evidence="2 4" id="KW-0863">Zinc-finger</keyword>
<protein>
    <recommendedName>
        <fullName evidence="6">RING-type domain-containing protein</fullName>
    </recommendedName>
</protein>
<dbReference type="EMBL" id="MJBS01000173">
    <property type="protein sequence ID" value="OHE91721.1"/>
    <property type="molecule type" value="Genomic_DNA"/>
</dbReference>
<dbReference type="Proteomes" id="UP000176998">
    <property type="component" value="Unassembled WGS sequence"/>
</dbReference>
<comment type="caution">
    <text evidence="7">The sequence shown here is derived from an EMBL/GenBank/DDBJ whole genome shotgun (WGS) entry which is preliminary data.</text>
</comment>
<dbReference type="Gene3D" id="3.30.40.10">
    <property type="entry name" value="Zinc/RING finger domain, C3HC4 (zinc finger)"/>
    <property type="match status" value="1"/>
</dbReference>
<feature type="compositionally biased region" description="Gly residues" evidence="5">
    <location>
        <begin position="14"/>
        <end position="29"/>
    </location>
</feature>
<proteinExistence type="predicted"/>
<sequence>MDRETLSKLRNMHFGGGLGGGGGGSGGSQGAPSAAGSVNESYDIGEGNDAFTGNRWDSAPRPLVGAPHQIPPPQLMPSQMPAGYPPQQPPRPTMPAGQGPPNHLIPSDVAAMSGKRDEVRNVFWPDIKSWMTSDTALQQFAAPCPKCTTSMSATTGENSNRAMILVCGHILCDACVKHIASLYNVGQPKCPYCTGHIGPYGQCALSCKNPGMMGLPLPRNMAEFSKFPLTTPEGAARPACCFKCRALRIERASNSLVRAMLNEVKTRAVWAPRHDHKADGKDYSDYKRVKVLDNLMRSIRDVAHSDYIYQKYTWLTPTAEEKNQEAWVEMLDTGRHVS</sequence>
<name>A0A1G4ARI9_9PEZI</name>
<dbReference type="GeneID" id="34566140"/>
<evidence type="ECO:0000313" key="8">
    <source>
        <dbReference type="Proteomes" id="UP000176998"/>
    </source>
</evidence>
<dbReference type="RefSeq" id="XP_022468893.1">
    <property type="nucleotide sequence ID" value="XM_022624630.1"/>
</dbReference>
<dbReference type="PROSITE" id="PS00518">
    <property type="entry name" value="ZF_RING_1"/>
    <property type="match status" value="1"/>
</dbReference>
<dbReference type="GO" id="GO:0008270">
    <property type="term" value="F:zinc ion binding"/>
    <property type="evidence" value="ECO:0007669"/>
    <property type="project" value="UniProtKB-KW"/>
</dbReference>
<dbReference type="InterPro" id="IPR001841">
    <property type="entry name" value="Znf_RING"/>
</dbReference>
<dbReference type="OrthoDB" id="4831959at2759"/>
<organism evidence="7 8">
    <name type="scientific">Colletotrichum orchidophilum</name>
    <dbReference type="NCBI Taxonomy" id="1209926"/>
    <lineage>
        <taxon>Eukaryota</taxon>
        <taxon>Fungi</taxon>
        <taxon>Dikarya</taxon>
        <taxon>Ascomycota</taxon>
        <taxon>Pezizomycotina</taxon>
        <taxon>Sordariomycetes</taxon>
        <taxon>Hypocreomycetidae</taxon>
        <taxon>Glomerellales</taxon>
        <taxon>Glomerellaceae</taxon>
        <taxon>Colletotrichum</taxon>
    </lineage>
</organism>